<dbReference type="KEGG" id="tmn:UCRPA7_1200"/>
<feature type="compositionally biased region" description="Basic residues" evidence="1">
    <location>
        <begin position="1"/>
        <end position="11"/>
    </location>
</feature>
<reference evidence="3" key="1">
    <citation type="journal article" date="2013" name="Genome Announc.">
        <title>Draft genome sequence of the ascomycete Phaeoacremonium aleophilum strain UCR-PA7, a causal agent of the esca disease complex in grapevines.</title>
        <authorList>
            <person name="Blanco-Ulate B."/>
            <person name="Rolshausen P."/>
            <person name="Cantu D."/>
        </authorList>
    </citation>
    <scope>NUCLEOTIDE SEQUENCE [LARGE SCALE GENOMIC DNA]</scope>
    <source>
        <strain evidence="3">UCR-PA7</strain>
    </source>
</reference>
<feature type="compositionally biased region" description="Low complexity" evidence="1">
    <location>
        <begin position="58"/>
        <end position="70"/>
    </location>
</feature>
<dbReference type="EMBL" id="KB932835">
    <property type="protein sequence ID" value="EOO03351.1"/>
    <property type="molecule type" value="Genomic_DNA"/>
</dbReference>
<sequence>MSSKAIRKKSAAMKGHQDGLGETAAGRQVNLNISQDLATSGKPTSAPAKEKAPETATEKTPAAAEKASTSLSSQPDQRRPPELYNYSNYGDLPEDVVFVPDLPRPVKMSLSTESGSKSAADDERDADARSTDDTAVFVDALEYHEHPINTIINYLASSAETITSYQLCAKAPRPYNSAEEDALFRPTTALKYAIARYVPQWDEELLGAAVPEDVNYDDPPEELDYKLLMASVCTGDKACGGIVWLYNKKMLNAVNIHPQHSSYLKLHHLACCTMLVKVASSFVPEQEWRAAQLGISVTFSDQSKFNIARNVKLNEIFYPLVNGKPADGPPPGHRPHELEMSYEVGKLCAAISALRIVERRIVPLRLKMLLDSFHGDRARPDKTLGIQECGQLRVILMTDSKYLVKTMCDHISRYHKRFIPEDDDKALKRLAAIDKKAKKDGKAVLVTGKWKAAAGREPSGDNWEYLRVDGKRIHNNLAITALEAQIELLAKMGVQVKFLLAPKQFVRVAQGFADRMVEISPEKEAKLKRKAEKLKAKALKAEGKSGGTDMEATSSDDNEDDDQIKESAKEGWVSINFSPVKGSGYK</sequence>
<dbReference type="AlphaFoldDB" id="R8BVG1"/>
<evidence type="ECO:0000313" key="2">
    <source>
        <dbReference type="EMBL" id="EOO03351.1"/>
    </source>
</evidence>
<name>R8BVG1_PHAM7</name>
<feature type="compositionally biased region" description="Basic and acidic residues" evidence="1">
    <location>
        <begin position="48"/>
        <end position="57"/>
    </location>
</feature>
<proteinExistence type="predicted"/>
<gene>
    <name evidence="2" type="ORF">UCRPA7_1200</name>
</gene>
<dbReference type="GeneID" id="19321329"/>
<feature type="region of interest" description="Disordered" evidence="1">
    <location>
        <begin position="1"/>
        <end position="88"/>
    </location>
</feature>
<evidence type="ECO:0000256" key="1">
    <source>
        <dbReference type="SAM" id="MobiDB-lite"/>
    </source>
</evidence>
<dbReference type="OrthoDB" id="407198at2759"/>
<dbReference type="Proteomes" id="UP000014074">
    <property type="component" value="Unassembled WGS sequence"/>
</dbReference>
<feature type="compositionally biased region" description="Polar residues" evidence="1">
    <location>
        <begin position="29"/>
        <end position="43"/>
    </location>
</feature>
<feature type="region of interest" description="Disordered" evidence="1">
    <location>
        <begin position="108"/>
        <end position="130"/>
    </location>
</feature>
<feature type="compositionally biased region" description="Acidic residues" evidence="1">
    <location>
        <begin position="554"/>
        <end position="563"/>
    </location>
</feature>
<organism evidence="2 3">
    <name type="scientific">Phaeoacremonium minimum (strain UCR-PA7)</name>
    <name type="common">Esca disease fungus</name>
    <name type="synonym">Togninia minima</name>
    <dbReference type="NCBI Taxonomy" id="1286976"/>
    <lineage>
        <taxon>Eukaryota</taxon>
        <taxon>Fungi</taxon>
        <taxon>Dikarya</taxon>
        <taxon>Ascomycota</taxon>
        <taxon>Pezizomycotina</taxon>
        <taxon>Sordariomycetes</taxon>
        <taxon>Sordariomycetidae</taxon>
        <taxon>Togniniales</taxon>
        <taxon>Togniniaceae</taxon>
        <taxon>Phaeoacremonium</taxon>
    </lineage>
</organism>
<dbReference type="HOGENOM" id="CLU_465534_0_0_1"/>
<dbReference type="RefSeq" id="XP_007911978.1">
    <property type="nucleotide sequence ID" value="XM_007913787.1"/>
</dbReference>
<keyword evidence="3" id="KW-1185">Reference proteome</keyword>
<accession>R8BVG1</accession>
<evidence type="ECO:0000313" key="3">
    <source>
        <dbReference type="Proteomes" id="UP000014074"/>
    </source>
</evidence>
<feature type="region of interest" description="Disordered" evidence="1">
    <location>
        <begin position="538"/>
        <end position="571"/>
    </location>
</feature>
<protein>
    <submittedName>
        <fullName evidence="2">Uncharacterized protein</fullName>
    </submittedName>
</protein>